<dbReference type="GO" id="GO:0006325">
    <property type="term" value="P:chromatin organization"/>
    <property type="evidence" value="ECO:0007669"/>
    <property type="project" value="UniProtKB-KW"/>
</dbReference>
<keyword evidence="3" id="KW-0804">Transcription</keyword>
<name>A0A075ARV1_ROZAC</name>
<dbReference type="STRING" id="988480.A0A075ARV1"/>
<evidence type="ECO:0000313" key="6">
    <source>
        <dbReference type="EMBL" id="RKP19650.1"/>
    </source>
</evidence>
<proteinExistence type="predicted"/>
<keyword evidence="2" id="KW-0805">Transcription regulation</keyword>
<dbReference type="InterPro" id="IPR028651">
    <property type="entry name" value="ING_fam"/>
</dbReference>
<evidence type="ECO:0000313" key="5">
    <source>
        <dbReference type="EMBL" id="EPZ32905.1"/>
    </source>
</evidence>
<reference evidence="8" key="2">
    <citation type="journal article" date="2018" name="Nat. Microbiol.">
        <title>Leveraging single-cell genomics to expand the fungal tree of life.</title>
        <authorList>
            <person name="Ahrendt S.R."/>
            <person name="Quandt C.A."/>
            <person name="Ciobanu D."/>
            <person name="Clum A."/>
            <person name="Salamov A."/>
            <person name="Andreopoulos B."/>
            <person name="Cheng J.F."/>
            <person name="Woyke T."/>
            <person name="Pelin A."/>
            <person name="Henrissat B."/>
            <person name="Reynolds N.K."/>
            <person name="Benny G.L."/>
            <person name="Smith M.E."/>
            <person name="James T.Y."/>
            <person name="Grigoriev I.V."/>
        </authorList>
    </citation>
    <scope>NUCLEOTIDE SEQUENCE [LARGE SCALE GENOMIC DNA]</scope>
    <source>
        <strain evidence="8">CSF55</strain>
    </source>
</reference>
<dbReference type="Gene3D" id="3.30.40.10">
    <property type="entry name" value="Zinc/RING finger domain, C3HC4 (zinc finger)"/>
    <property type="match status" value="1"/>
</dbReference>
<dbReference type="Pfam" id="PF12998">
    <property type="entry name" value="ING"/>
    <property type="match status" value="1"/>
</dbReference>
<dbReference type="PANTHER" id="PTHR10333:SF103">
    <property type="entry name" value="INHIBITOR OF GROWTH PROTEIN 3"/>
    <property type="match status" value="1"/>
</dbReference>
<protein>
    <recommendedName>
        <fullName evidence="4">Inhibitor of growth protein N-terminal histone-binding domain-containing protein</fullName>
    </recommendedName>
</protein>
<dbReference type="Proteomes" id="UP000030755">
    <property type="component" value="Unassembled WGS sequence"/>
</dbReference>
<accession>A0A075ARV1</accession>
<dbReference type="InterPro" id="IPR024610">
    <property type="entry name" value="ING_N_histone-binding"/>
</dbReference>
<evidence type="ECO:0000256" key="3">
    <source>
        <dbReference type="ARBA" id="ARBA00023163"/>
    </source>
</evidence>
<evidence type="ECO:0000259" key="4">
    <source>
        <dbReference type="SMART" id="SM01408"/>
    </source>
</evidence>
<dbReference type="InterPro" id="IPR013083">
    <property type="entry name" value="Znf_RING/FYVE/PHD"/>
</dbReference>
<evidence type="ECO:0000313" key="8">
    <source>
        <dbReference type="Proteomes" id="UP000281549"/>
    </source>
</evidence>
<dbReference type="SMART" id="SM01408">
    <property type="entry name" value="ING"/>
    <property type="match status" value="1"/>
</dbReference>
<dbReference type="AlphaFoldDB" id="A0A075ARV1"/>
<evidence type="ECO:0000256" key="2">
    <source>
        <dbReference type="ARBA" id="ARBA00023015"/>
    </source>
</evidence>
<dbReference type="InterPro" id="IPR011011">
    <property type="entry name" value="Znf_FYVE_PHD"/>
</dbReference>
<evidence type="ECO:0000313" key="7">
    <source>
        <dbReference type="Proteomes" id="UP000030755"/>
    </source>
</evidence>
<reference evidence="5 7" key="1">
    <citation type="journal article" date="2013" name="Curr. Biol.">
        <title>Shared signatures of parasitism and phylogenomics unite Cryptomycota and microsporidia.</title>
        <authorList>
            <person name="James T.Y."/>
            <person name="Pelin A."/>
            <person name="Bonen L."/>
            <person name="Ahrendt S."/>
            <person name="Sain D."/>
            <person name="Corradi N."/>
            <person name="Stajich J.E."/>
        </authorList>
    </citation>
    <scope>NUCLEOTIDE SEQUENCE [LARGE SCALE GENOMIC DNA]</scope>
    <source>
        <strain evidence="5">CSF55</strain>
        <strain evidence="5">CSF55</strain>
    </source>
</reference>
<dbReference type="PANTHER" id="PTHR10333">
    <property type="entry name" value="INHIBITOR OF GROWTH PROTEIN"/>
    <property type="match status" value="1"/>
</dbReference>
<dbReference type="OrthoDB" id="2505961at2759"/>
<reference evidence="6" key="3">
    <citation type="submission" date="2018-08" db="EMBL/GenBank/DDBJ databases">
        <title>Leveraging single-cell genomics to expand the Fungal Tree of Life.</title>
        <authorList>
            <consortium name="DOE Joint Genome Institute"/>
            <person name="Ahrendt S.R."/>
            <person name="Quandt C.A."/>
            <person name="Ciobanu D."/>
            <person name="Clum A."/>
            <person name="Salamov A."/>
            <person name="Andreopoulos B."/>
            <person name="Cheng J.-F."/>
            <person name="Woyke T."/>
            <person name="Pelin A."/>
            <person name="Henrissat B."/>
            <person name="Reynolds N."/>
            <person name="Benny G.L."/>
            <person name="Smith M.E."/>
            <person name="James T.Y."/>
            <person name="Grigoriev I.V."/>
        </authorList>
    </citation>
    <scope>NUCLEOTIDE SEQUENCE</scope>
    <source>
        <strain evidence="6">CSF55</strain>
    </source>
</reference>
<evidence type="ECO:0000256" key="1">
    <source>
        <dbReference type="ARBA" id="ARBA00022853"/>
    </source>
</evidence>
<organism evidence="5 7">
    <name type="scientific">Rozella allomycis (strain CSF55)</name>
    <dbReference type="NCBI Taxonomy" id="988480"/>
    <lineage>
        <taxon>Eukaryota</taxon>
        <taxon>Fungi</taxon>
        <taxon>Fungi incertae sedis</taxon>
        <taxon>Cryptomycota</taxon>
        <taxon>Cryptomycota incertae sedis</taxon>
        <taxon>Rozella</taxon>
    </lineage>
</organism>
<keyword evidence="7" id="KW-1185">Reference proteome</keyword>
<keyword evidence="1" id="KW-0156">Chromatin regulator</keyword>
<dbReference type="Gene3D" id="6.10.140.1740">
    <property type="match status" value="1"/>
</dbReference>
<sequence>MSNSLCFEDIIDNIETLPLEFVTLLQEMREEELRLQSLRLDIFANKKALMKQKHLNPDYSIIDVDSDDDEFFLIRNMPRDKVDAENESRLSRIREDFIKANDCISTKITLGEKLKSLIRKYAQQLDHDIENFEVVVNEHEKIFEPRKFTFSEENKENVSNINESNQEASVNQTTTDETLYCFCRQLCKYNWFHYVCVGLSTPPKGSWYCSECMARRFQ</sequence>
<dbReference type="HOGENOM" id="CLU_031900_5_1_1"/>
<dbReference type="EMBL" id="ML005187">
    <property type="protein sequence ID" value="RKP19650.1"/>
    <property type="molecule type" value="Genomic_DNA"/>
</dbReference>
<gene>
    <name evidence="5" type="ORF">O9G_002823</name>
    <name evidence="6" type="ORF">ROZALSC1DRAFT_28777</name>
</gene>
<dbReference type="SUPFAM" id="SSF57903">
    <property type="entry name" value="FYVE/PHD zinc finger"/>
    <property type="match status" value="1"/>
</dbReference>
<dbReference type="EMBL" id="KE561096">
    <property type="protein sequence ID" value="EPZ32905.1"/>
    <property type="molecule type" value="Genomic_DNA"/>
</dbReference>
<dbReference type="Proteomes" id="UP000281549">
    <property type="component" value="Unassembled WGS sequence"/>
</dbReference>
<feature type="domain" description="Inhibitor of growth protein N-terminal histone-binding" evidence="4">
    <location>
        <begin position="6"/>
        <end position="132"/>
    </location>
</feature>